<dbReference type="InterPro" id="IPR004443">
    <property type="entry name" value="YjeF_N_dom"/>
</dbReference>
<gene>
    <name evidence="2" type="ORF">SHKM778_09350</name>
</gene>
<accession>A0AAT9HB65</accession>
<protein>
    <recommendedName>
        <fullName evidence="1">YjeF N-terminal domain-containing protein</fullName>
    </recommendedName>
</protein>
<dbReference type="EMBL" id="AP035768">
    <property type="protein sequence ID" value="BFO14547.1"/>
    <property type="molecule type" value="Genomic_DNA"/>
</dbReference>
<dbReference type="PROSITE" id="PS51385">
    <property type="entry name" value="YJEF_N"/>
    <property type="match status" value="1"/>
</dbReference>
<organism evidence="2">
    <name type="scientific">Streptomyces haneummycinicus</name>
    <dbReference type="NCBI Taxonomy" id="3074435"/>
    <lineage>
        <taxon>Bacteria</taxon>
        <taxon>Bacillati</taxon>
        <taxon>Actinomycetota</taxon>
        <taxon>Actinomycetes</taxon>
        <taxon>Kitasatosporales</taxon>
        <taxon>Streptomycetaceae</taxon>
        <taxon>Streptomyces</taxon>
    </lineage>
</organism>
<evidence type="ECO:0000313" key="2">
    <source>
        <dbReference type="EMBL" id="BFO14547.1"/>
    </source>
</evidence>
<dbReference type="AlphaFoldDB" id="A0AAT9HB65"/>
<feature type="domain" description="YjeF N-terminal" evidence="1">
    <location>
        <begin position="1"/>
        <end position="72"/>
    </location>
</feature>
<reference evidence="2" key="1">
    <citation type="submission" date="2024-06" db="EMBL/GenBank/DDBJ databases">
        <authorList>
            <consortium name="consrtm"/>
            <person name="Uemura M."/>
            <person name="Terahara T."/>
        </authorList>
    </citation>
    <scope>NUCLEOTIDE SEQUENCE</scope>
    <source>
        <strain evidence="2">KM77-8</strain>
    </source>
</reference>
<dbReference type="Pfam" id="PF03853">
    <property type="entry name" value="YjeF_N"/>
    <property type="match status" value="1"/>
</dbReference>
<proteinExistence type="predicted"/>
<sequence>MAGTDGAEGLIERADLVVDGIVGIGGRGGLRPDAVPLADAARRARAAVVAVDLPSGVDADTGEVRGRRCGPI</sequence>
<name>A0AAT9HB65_9ACTN</name>
<reference evidence="2" key="2">
    <citation type="submission" date="2024-07" db="EMBL/GenBank/DDBJ databases">
        <title>Streptomyces haneummycinica sp. nov., a new antibiotic-producing actinobacterium isolated from marine sediment.</title>
        <authorList>
            <person name="Uemura M."/>
            <person name="Hamada M."/>
            <person name="Hirano S."/>
            <person name="Kobayashi K."/>
            <person name="Ohshiro T."/>
            <person name="Kobayashi T."/>
            <person name="Terahara T."/>
        </authorList>
    </citation>
    <scope>NUCLEOTIDE SEQUENCE</scope>
    <source>
        <strain evidence="2">KM77-8</strain>
    </source>
</reference>
<dbReference type="InterPro" id="IPR036652">
    <property type="entry name" value="YjeF_N_dom_sf"/>
</dbReference>
<dbReference type="SUPFAM" id="SSF64153">
    <property type="entry name" value="YjeF N-terminal domain-like"/>
    <property type="match status" value="1"/>
</dbReference>
<dbReference type="Gene3D" id="3.40.50.10260">
    <property type="entry name" value="YjeF N-terminal domain"/>
    <property type="match status" value="1"/>
</dbReference>
<evidence type="ECO:0000259" key="1">
    <source>
        <dbReference type="PROSITE" id="PS51385"/>
    </source>
</evidence>